<dbReference type="EMBL" id="CP002696">
    <property type="protein sequence ID" value="AEE15733.1"/>
    <property type="molecule type" value="Genomic_DNA"/>
</dbReference>
<keyword evidence="2" id="KW-1185">Reference proteome</keyword>
<evidence type="ECO:0000313" key="1">
    <source>
        <dbReference type="EMBL" id="AEE15733.1"/>
    </source>
</evidence>
<sequence>MLKYFKLKESIKGIEKKLVLLCKAVQINNRLLMASGNKLIAIWIIKAYANNINRFGINKKWNIKKEAR</sequence>
<reference evidence="2" key="1">
    <citation type="submission" date="2011-04" db="EMBL/GenBank/DDBJ databases">
        <title>The complete genome of Treponema brennaborense DSM 12168.</title>
        <authorList>
            <person name="Lucas S."/>
            <person name="Han J."/>
            <person name="Lapidus A."/>
            <person name="Bruce D."/>
            <person name="Goodwin L."/>
            <person name="Pitluck S."/>
            <person name="Peters L."/>
            <person name="Kyrpides N."/>
            <person name="Mavromatis K."/>
            <person name="Ivanova N."/>
            <person name="Mikhailova N."/>
            <person name="Pagani I."/>
            <person name="Teshima H."/>
            <person name="Detter J.C."/>
            <person name="Tapia R."/>
            <person name="Han C."/>
            <person name="Land M."/>
            <person name="Hauser L."/>
            <person name="Markowitz V."/>
            <person name="Cheng J.-F."/>
            <person name="Hugenholtz P."/>
            <person name="Woyke T."/>
            <person name="Wu D."/>
            <person name="Gronow S."/>
            <person name="Wellnitz S."/>
            <person name="Brambilla E."/>
            <person name="Klenk H.-P."/>
            <person name="Eisen J.A."/>
        </authorList>
    </citation>
    <scope>NUCLEOTIDE SEQUENCE [LARGE SCALE GENOMIC DNA]</scope>
    <source>
        <strain evidence="2">DSM 12168 / CIP 105900 / DD5/3</strain>
    </source>
</reference>
<organism evidence="1 2">
    <name type="scientific">Treponema brennaborense (strain DSM 12168 / CIP 105900 / DD5/3)</name>
    <dbReference type="NCBI Taxonomy" id="906968"/>
    <lineage>
        <taxon>Bacteria</taxon>
        <taxon>Pseudomonadati</taxon>
        <taxon>Spirochaetota</taxon>
        <taxon>Spirochaetia</taxon>
        <taxon>Spirochaetales</taxon>
        <taxon>Treponemataceae</taxon>
        <taxon>Treponema</taxon>
    </lineage>
</organism>
<gene>
    <name evidence="1" type="ordered locus">Trebr_0284</name>
</gene>
<dbReference type="Proteomes" id="UP000006546">
    <property type="component" value="Chromosome"/>
</dbReference>
<accession>F4LMH1</accession>
<proteinExistence type="predicted"/>
<dbReference type="KEGG" id="tbe:Trebr_0284"/>
<protein>
    <submittedName>
        <fullName evidence="1">Uncharacterized protein</fullName>
    </submittedName>
</protein>
<dbReference type="STRING" id="906968.Trebr_0284"/>
<dbReference type="AlphaFoldDB" id="F4LMH1"/>
<evidence type="ECO:0000313" key="2">
    <source>
        <dbReference type="Proteomes" id="UP000006546"/>
    </source>
</evidence>
<dbReference type="HOGENOM" id="CLU_2792782_0_0_12"/>
<name>F4LMH1_TREBD</name>